<gene>
    <name evidence="1" type="ORF">NDU88_010313</name>
</gene>
<protein>
    <submittedName>
        <fullName evidence="1">Uncharacterized protein</fullName>
    </submittedName>
</protein>
<dbReference type="AlphaFoldDB" id="A0AAV7Q1L0"/>
<dbReference type="Proteomes" id="UP001066276">
    <property type="component" value="Chromosome 7"/>
</dbReference>
<proteinExistence type="predicted"/>
<keyword evidence="2" id="KW-1185">Reference proteome</keyword>
<evidence type="ECO:0000313" key="2">
    <source>
        <dbReference type="Proteomes" id="UP001066276"/>
    </source>
</evidence>
<comment type="caution">
    <text evidence="1">The sequence shown here is derived from an EMBL/GenBank/DDBJ whole genome shotgun (WGS) entry which is preliminary data.</text>
</comment>
<dbReference type="EMBL" id="JANPWB010000011">
    <property type="protein sequence ID" value="KAJ1131983.1"/>
    <property type="molecule type" value="Genomic_DNA"/>
</dbReference>
<evidence type="ECO:0000313" key="1">
    <source>
        <dbReference type="EMBL" id="KAJ1131983.1"/>
    </source>
</evidence>
<accession>A0AAV7Q1L0</accession>
<name>A0AAV7Q1L0_PLEWA</name>
<reference evidence="1" key="1">
    <citation type="journal article" date="2022" name="bioRxiv">
        <title>Sequencing and chromosome-scale assembly of the giantPleurodeles waltlgenome.</title>
        <authorList>
            <person name="Brown T."/>
            <person name="Elewa A."/>
            <person name="Iarovenko S."/>
            <person name="Subramanian E."/>
            <person name="Araus A.J."/>
            <person name="Petzold A."/>
            <person name="Susuki M."/>
            <person name="Suzuki K.-i.T."/>
            <person name="Hayashi T."/>
            <person name="Toyoda A."/>
            <person name="Oliveira C."/>
            <person name="Osipova E."/>
            <person name="Leigh N.D."/>
            <person name="Simon A."/>
            <person name="Yun M.H."/>
        </authorList>
    </citation>
    <scope>NUCLEOTIDE SEQUENCE</scope>
    <source>
        <strain evidence="1">20211129_DDA</strain>
        <tissue evidence="1">Liver</tissue>
    </source>
</reference>
<organism evidence="1 2">
    <name type="scientific">Pleurodeles waltl</name>
    <name type="common">Iberian ribbed newt</name>
    <dbReference type="NCBI Taxonomy" id="8319"/>
    <lineage>
        <taxon>Eukaryota</taxon>
        <taxon>Metazoa</taxon>
        <taxon>Chordata</taxon>
        <taxon>Craniata</taxon>
        <taxon>Vertebrata</taxon>
        <taxon>Euteleostomi</taxon>
        <taxon>Amphibia</taxon>
        <taxon>Batrachia</taxon>
        <taxon>Caudata</taxon>
        <taxon>Salamandroidea</taxon>
        <taxon>Salamandridae</taxon>
        <taxon>Pleurodelinae</taxon>
        <taxon>Pleurodeles</taxon>
    </lineage>
</organism>
<sequence length="121" mass="13165">MMDIETGQTLSEGASHAGPIVSEVRKCSTIVQNTCTENPGGALNPGGELRILIFTKHTHAAVRVCLLRKSGSARNARALWKPKLQRKRERSRLTQNLTLGNNACRAHAVTSRCSTVTTISR</sequence>